<evidence type="ECO:0000256" key="2">
    <source>
        <dbReference type="ARBA" id="ARBA00022490"/>
    </source>
</evidence>
<dbReference type="GO" id="GO:0005737">
    <property type="term" value="C:cytoplasm"/>
    <property type="evidence" value="ECO:0007669"/>
    <property type="project" value="UniProtKB-SubCell"/>
</dbReference>
<evidence type="ECO:0000256" key="3">
    <source>
        <dbReference type="ARBA" id="ARBA00023186"/>
    </source>
</evidence>
<evidence type="ECO:0000313" key="5">
    <source>
        <dbReference type="EMBL" id="PLX62378.1"/>
    </source>
</evidence>
<keyword evidence="3 4" id="KW-0143">Chaperone</keyword>
<dbReference type="Gene3D" id="3.30.70.920">
    <property type="match status" value="1"/>
</dbReference>
<evidence type="ECO:0000256" key="1">
    <source>
        <dbReference type="ARBA" id="ARBA00004496"/>
    </source>
</evidence>
<proteinExistence type="inferred from homology"/>
<dbReference type="PANTHER" id="PTHR38603:SF1">
    <property type="entry name" value="CHAPERONE NAPD"/>
    <property type="match status" value="1"/>
</dbReference>
<accession>A0A2N6CYE8</accession>
<sequence>MNICSAIVHAKPEVAGVVQARLEAFEGVEVHGGAEVGKLIVTLEGEGDDALADTMAKFNDVTGVINTVMIYNYCGEEPADKEVMK</sequence>
<dbReference type="HAMAP" id="MF_02200">
    <property type="entry name" value="NapD"/>
    <property type="match status" value="1"/>
</dbReference>
<comment type="caution">
    <text evidence="5">The sequence shown here is derived from an EMBL/GenBank/DDBJ whole genome shotgun (WGS) entry which is preliminary data.</text>
</comment>
<comment type="subunit">
    <text evidence="4">Interacts with the cytoplasmic NapA precursor.</text>
</comment>
<dbReference type="GO" id="GO:0005048">
    <property type="term" value="F:signal sequence binding"/>
    <property type="evidence" value="ECO:0007669"/>
    <property type="project" value="UniProtKB-UniRule"/>
</dbReference>
<dbReference type="Pfam" id="PF03927">
    <property type="entry name" value="NapD"/>
    <property type="match status" value="1"/>
</dbReference>
<dbReference type="EMBL" id="PKUN01000005">
    <property type="protein sequence ID" value="PLX62378.1"/>
    <property type="molecule type" value="Genomic_DNA"/>
</dbReference>
<keyword evidence="2 4" id="KW-0963">Cytoplasm</keyword>
<dbReference type="GO" id="GO:0051224">
    <property type="term" value="P:negative regulation of protein transport"/>
    <property type="evidence" value="ECO:0007669"/>
    <property type="project" value="UniProtKB-UniRule"/>
</dbReference>
<protein>
    <recommendedName>
        <fullName evidence="4">Chaperone NapD</fullName>
    </recommendedName>
    <alternativeName>
        <fullName evidence="4">NapA signal peptide-binding chaperone NapD</fullName>
    </alternativeName>
</protein>
<organism evidence="5 6">
    <name type="scientific">Sedimenticola selenatireducens</name>
    <dbReference type="NCBI Taxonomy" id="191960"/>
    <lineage>
        <taxon>Bacteria</taxon>
        <taxon>Pseudomonadati</taxon>
        <taxon>Pseudomonadota</taxon>
        <taxon>Gammaproteobacteria</taxon>
        <taxon>Chromatiales</taxon>
        <taxon>Sedimenticolaceae</taxon>
        <taxon>Sedimenticola</taxon>
    </lineage>
</organism>
<evidence type="ECO:0000256" key="4">
    <source>
        <dbReference type="HAMAP-Rule" id="MF_02200"/>
    </source>
</evidence>
<comment type="similarity">
    <text evidence="4">Belongs to the NapD family.</text>
</comment>
<gene>
    <name evidence="4" type="primary">napD</name>
    <name evidence="5" type="ORF">C0630_05870</name>
</gene>
<reference evidence="5 6" key="1">
    <citation type="submission" date="2017-11" db="EMBL/GenBank/DDBJ databases">
        <title>Genome-resolved metagenomics identifies genetic mobility, metabolic interactions, and unexpected diversity in perchlorate-reducing communities.</title>
        <authorList>
            <person name="Barnum T.P."/>
            <person name="Figueroa I.A."/>
            <person name="Carlstrom C.I."/>
            <person name="Lucas L.N."/>
            <person name="Engelbrektson A.L."/>
            <person name="Coates J.D."/>
        </authorList>
    </citation>
    <scope>NUCLEOTIDE SEQUENCE [LARGE SCALE GENOMIC DNA]</scope>
    <source>
        <strain evidence="5">BM301</strain>
    </source>
</reference>
<dbReference type="Proteomes" id="UP000235015">
    <property type="component" value="Unassembled WGS sequence"/>
</dbReference>
<comment type="subcellular location">
    <subcellularLocation>
        <location evidence="1 4">Cytoplasm</location>
    </subcellularLocation>
</comment>
<dbReference type="AlphaFoldDB" id="A0A2N6CYE8"/>
<name>A0A2N6CYE8_9GAMM</name>
<dbReference type="RefSeq" id="WP_273438300.1">
    <property type="nucleotide sequence ID" value="NZ_PKUN01000005.1"/>
</dbReference>
<dbReference type="STRING" id="1111735.GCA_000428045_02327"/>
<comment type="function">
    <text evidence="4">Chaperone for NapA, the catalytic subunit of the periplasmic nitrate reductase. It binds directly and specifically to the twin-arginine signal peptide of NapA, preventing premature interaction with the Tat translocase and premature export.</text>
</comment>
<dbReference type="InterPro" id="IPR005623">
    <property type="entry name" value="Chaperone_NapD_NO3_reduct"/>
</dbReference>
<evidence type="ECO:0000313" key="6">
    <source>
        <dbReference type="Proteomes" id="UP000235015"/>
    </source>
</evidence>
<dbReference type="PANTHER" id="PTHR38603">
    <property type="entry name" value="CHAPERONE NAPD"/>
    <property type="match status" value="1"/>
</dbReference>